<evidence type="ECO:0000259" key="6">
    <source>
        <dbReference type="Pfam" id="PF18256"/>
    </source>
</evidence>
<keyword evidence="4" id="KW-0732">Signal</keyword>
<feature type="domain" description="HscB tetracysteine metal binding motif" evidence="6">
    <location>
        <begin position="41"/>
        <end position="64"/>
    </location>
</feature>
<feature type="domain" description="Co-chaperone HscB C-terminal oligomerisation" evidence="5">
    <location>
        <begin position="184"/>
        <end position="233"/>
    </location>
</feature>
<evidence type="ECO:0000256" key="2">
    <source>
        <dbReference type="ARBA" id="ARBA00023186"/>
    </source>
</evidence>
<dbReference type="Pfam" id="PF18256">
    <property type="entry name" value="HscB_4_cys"/>
    <property type="match status" value="1"/>
</dbReference>
<dbReference type="GO" id="GO:0005739">
    <property type="term" value="C:mitochondrion"/>
    <property type="evidence" value="ECO:0007669"/>
    <property type="project" value="TreeGrafter"/>
</dbReference>
<keyword evidence="2" id="KW-0143">Chaperone</keyword>
<comment type="similarity">
    <text evidence="1">Belongs to the HscB family.</text>
</comment>
<dbReference type="InterPro" id="IPR004640">
    <property type="entry name" value="HscB"/>
</dbReference>
<organism evidence="7 8">
    <name type="scientific">Galemys pyrenaicus</name>
    <name type="common">Iberian desman</name>
    <name type="synonym">Pyrenean desman</name>
    <dbReference type="NCBI Taxonomy" id="202257"/>
    <lineage>
        <taxon>Eukaryota</taxon>
        <taxon>Metazoa</taxon>
        <taxon>Chordata</taxon>
        <taxon>Craniata</taxon>
        <taxon>Vertebrata</taxon>
        <taxon>Euteleostomi</taxon>
        <taxon>Mammalia</taxon>
        <taxon>Eutheria</taxon>
        <taxon>Laurasiatheria</taxon>
        <taxon>Eulipotyphla</taxon>
        <taxon>Talpidae</taxon>
        <taxon>Galemys</taxon>
    </lineage>
</organism>
<dbReference type="OrthoDB" id="448954at2759"/>
<evidence type="ECO:0000313" key="7">
    <source>
        <dbReference type="EMBL" id="KAG8521204.1"/>
    </source>
</evidence>
<name>A0A8J6AGD8_GALPY</name>
<evidence type="ECO:0000256" key="1">
    <source>
        <dbReference type="ARBA" id="ARBA00010476"/>
    </source>
</evidence>
<feature type="chain" id="PRO_5035189152" evidence="4">
    <location>
        <begin position="23"/>
        <end position="305"/>
    </location>
</feature>
<dbReference type="Pfam" id="PF07743">
    <property type="entry name" value="HSCB_C"/>
    <property type="match status" value="1"/>
</dbReference>
<feature type="region of interest" description="Disordered" evidence="3">
    <location>
        <begin position="225"/>
        <end position="275"/>
    </location>
</feature>
<evidence type="ECO:0000313" key="8">
    <source>
        <dbReference type="Proteomes" id="UP000700334"/>
    </source>
</evidence>
<dbReference type="SUPFAM" id="SSF47144">
    <property type="entry name" value="HSC20 (HSCB), C-terminal oligomerisation domain"/>
    <property type="match status" value="1"/>
</dbReference>
<dbReference type="AlphaFoldDB" id="A0A8J6AGD8"/>
<dbReference type="PANTHER" id="PTHR14021:SF15">
    <property type="entry name" value="IRON-SULFUR CLUSTER CO-CHAPERONE PROTEIN HSCB"/>
    <property type="match status" value="1"/>
</dbReference>
<dbReference type="PANTHER" id="PTHR14021">
    <property type="entry name" value="IRON-SULFUR CLUSTER CO-CHAPERONE PROTEIN HSCB"/>
    <property type="match status" value="1"/>
</dbReference>
<dbReference type="Proteomes" id="UP000700334">
    <property type="component" value="Unassembled WGS sequence"/>
</dbReference>
<dbReference type="InterPro" id="IPR036386">
    <property type="entry name" value="HscB_C_sf"/>
</dbReference>
<comment type="caution">
    <text evidence="7">The sequence shown here is derived from an EMBL/GenBank/DDBJ whole genome shotgun (WGS) entry which is preliminary data.</text>
</comment>
<accession>A0A8J6AGD8</accession>
<gene>
    <name evidence="7" type="ORF">J0S82_017577</name>
</gene>
<dbReference type="InterPro" id="IPR040682">
    <property type="entry name" value="HscB_4_cys"/>
</dbReference>
<proteinExistence type="inferred from homology"/>
<feature type="signal peptide" evidence="4">
    <location>
        <begin position="1"/>
        <end position="22"/>
    </location>
</feature>
<evidence type="ECO:0000256" key="3">
    <source>
        <dbReference type="SAM" id="MobiDB-lite"/>
    </source>
</evidence>
<dbReference type="GO" id="GO:0051087">
    <property type="term" value="F:protein-folding chaperone binding"/>
    <property type="evidence" value="ECO:0007669"/>
    <property type="project" value="InterPro"/>
</dbReference>
<protein>
    <submittedName>
        <fullName evidence="7">Iron-sulfur cluster co-chaperone protein HscB</fullName>
    </submittedName>
</protein>
<dbReference type="GO" id="GO:0001671">
    <property type="term" value="F:ATPase activator activity"/>
    <property type="evidence" value="ECO:0007669"/>
    <property type="project" value="InterPro"/>
</dbReference>
<evidence type="ECO:0000259" key="5">
    <source>
        <dbReference type="Pfam" id="PF07743"/>
    </source>
</evidence>
<dbReference type="GO" id="GO:0051259">
    <property type="term" value="P:protein complex oligomerization"/>
    <property type="evidence" value="ECO:0007669"/>
    <property type="project" value="InterPro"/>
</dbReference>
<dbReference type="Gene3D" id="1.10.287.110">
    <property type="entry name" value="DnaJ domain"/>
    <property type="match status" value="1"/>
</dbReference>
<reference evidence="7" key="1">
    <citation type="journal article" date="2021" name="Evol. Appl.">
        <title>The genome of the Pyrenean desman and the effects of bottlenecks and inbreeding on the genomic landscape of an endangered species.</title>
        <authorList>
            <person name="Escoda L."/>
            <person name="Castresana J."/>
        </authorList>
    </citation>
    <scope>NUCLEOTIDE SEQUENCE</scope>
    <source>
        <strain evidence="7">IBE-C5619</strain>
    </source>
</reference>
<keyword evidence="8" id="KW-1185">Reference proteome</keyword>
<dbReference type="EMBL" id="JAGFMF010011483">
    <property type="protein sequence ID" value="KAG8521204.1"/>
    <property type="molecule type" value="Genomic_DNA"/>
</dbReference>
<sequence>MWGGRAGALLRAWGLWPAGALGRRPLSCNAASPAGSNSAGCWNCGSPVGPVRKDGLFCSQCRALLPPDPTQDYFSLLDWYGRGFREAGGGQGVVGCCLREGTGDQAQEGGGGTGENRNKPIVYTHTSFFSQSPSSNRSFRVDTAKLQHRYQQLQRLVHPDFFSQRSQVLKLRGVEIPEGTDYEMDRQFLMEIMEINEKLAEIQSEAAMKEIESVVRAKQKELTDSVSRAFEQEKSSTHHPPSSSPKNCDSKGKPHVLRKAPPGETSLTSLLSQHEKEKTATHLFSLWMLRQTGTRSDGCEEAPQH</sequence>
<dbReference type="InterPro" id="IPR036869">
    <property type="entry name" value="J_dom_sf"/>
</dbReference>
<evidence type="ECO:0000256" key="4">
    <source>
        <dbReference type="SAM" id="SignalP"/>
    </source>
</evidence>
<dbReference type="GO" id="GO:0044571">
    <property type="term" value="P:[2Fe-2S] cluster assembly"/>
    <property type="evidence" value="ECO:0007669"/>
    <property type="project" value="InterPro"/>
</dbReference>
<dbReference type="InterPro" id="IPR009073">
    <property type="entry name" value="HscB_oligo_C"/>
</dbReference>